<dbReference type="EMBL" id="SLUM01000003">
    <property type="protein sequence ID" value="TCL60745.1"/>
    <property type="molecule type" value="Genomic_DNA"/>
</dbReference>
<evidence type="ECO:0000256" key="1">
    <source>
        <dbReference type="SAM" id="Phobius"/>
    </source>
</evidence>
<dbReference type="RefSeq" id="WP_058962815.1">
    <property type="nucleotide sequence ID" value="NZ_CABKVM010000011.1"/>
</dbReference>
<accession>A0A4R1R5F3</accession>
<feature type="transmembrane region" description="Helical" evidence="1">
    <location>
        <begin position="41"/>
        <end position="61"/>
    </location>
</feature>
<keyword evidence="1" id="KW-1133">Transmembrane helix</keyword>
<reference evidence="2 3" key="1">
    <citation type="submission" date="2019-03" db="EMBL/GenBank/DDBJ databases">
        <title>Genomic Encyclopedia of Type Strains, Phase IV (KMG-IV): sequencing the most valuable type-strain genomes for metagenomic binning, comparative biology and taxonomic classification.</title>
        <authorList>
            <person name="Goeker M."/>
        </authorList>
    </citation>
    <scope>NUCLEOTIDE SEQUENCE [LARGE SCALE GENOMIC DNA]</scope>
    <source>
        <strain evidence="2 3">DSM 100451</strain>
    </source>
</reference>
<dbReference type="InterPro" id="IPR054198">
    <property type="entry name" value="DUF6903"/>
</dbReference>
<keyword evidence="1" id="KW-0812">Transmembrane</keyword>
<protein>
    <submittedName>
        <fullName evidence="2">Uncharacterized protein</fullName>
    </submittedName>
</protein>
<proteinExistence type="predicted"/>
<sequence length="67" mass="7154">MNEYTKKTVKLILAGIAALVCLALVIAGHSMGFMADTRQGTIGLGIQLVGLAGILVLLYLYNKPYTK</sequence>
<dbReference type="GeneID" id="97381449"/>
<evidence type="ECO:0000313" key="2">
    <source>
        <dbReference type="EMBL" id="TCL60745.1"/>
    </source>
</evidence>
<comment type="caution">
    <text evidence="2">The sequence shown here is derived from an EMBL/GenBank/DDBJ whole genome shotgun (WGS) entry which is preliminary data.</text>
</comment>
<evidence type="ECO:0000313" key="3">
    <source>
        <dbReference type="Proteomes" id="UP000295184"/>
    </source>
</evidence>
<dbReference type="Pfam" id="PF21844">
    <property type="entry name" value="DUF6903"/>
    <property type="match status" value="1"/>
</dbReference>
<feature type="transmembrane region" description="Helical" evidence="1">
    <location>
        <begin position="12"/>
        <end position="35"/>
    </location>
</feature>
<organism evidence="2 3">
    <name type="scientific">Allofournierella massiliensis</name>
    <dbReference type="NCBI Taxonomy" id="1650663"/>
    <lineage>
        <taxon>Bacteria</taxon>
        <taxon>Bacillati</taxon>
        <taxon>Bacillota</taxon>
        <taxon>Clostridia</taxon>
        <taxon>Eubacteriales</taxon>
        <taxon>Oscillospiraceae</taxon>
        <taxon>Allofournierella</taxon>
    </lineage>
</organism>
<name>A0A4R1R5F3_9FIRM</name>
<gene>
    <name evidence="2" type="ORF">EDD77_10368</name>
</gene>
<dbReference type="STRING" id="1650663.GCA_001486665_00292"/>
<dbReference type="AlphaFoldDB" id="A0A4R1R5F3"/>
<keyword evidence="1" id="KW-0472">Membrane</keyword>
<dbReference type="Proteomes" id="UP000295184">
    <property type="component" value="Unassembled WGS sequence"/>
</dbReference>